<organism evidence="10 11">
    <name type="scientific">Limimaricola soesokkakensis</name>
    <dbReference type="NCBI Taxonomy" id="1343159"/>
    <lineage>
        <taxon>Bacteria</taxon>
        <taxon>Pseudomonadati</taxon>
        <taxon>Pseudomonadota</taxon>
        <taxon>Alphaproteobacteria</taxon>
        <taxon>Rhodobacterales</taxon>
        <taxon>Paracoccaceae</taxon>
        <taxon>Limimaricola</taxon>
    </lineage>
</organism>
<evidence type="ECO:0000313" key="12">
    <source>
        <dbReference type="Proteomes" id="UP000240624"/>
    </source>
</evidence>
<evidence type="ECO:0000256" key="5">
    <source>
        <dbReference type="ARBA" id="ARBA00023163"/>
    </source>
</evidence>
<dbReference type="PROSITE" id="PS50110">
    <property type="entry name" value="RESPONSE_REGULATORY"/>
    <property type="match status" value="1"/>
</dbReference>
<dbReference type="GO" id="GO:0043565">
    <property type="term" value="F:sequence-specific DNA binding"/>
    <property type="evidence" value="ECO:0007669"/>
    <property type="project" value="InterPro"/>
</dbReference>
<dbReference type="GO" id="GO:0006355">
    <property type="term" value="P:regulation of DNA-templated transcription"/>
    <property type="evidence" value="ECO:0007669"/>
    <property type="project" value="InterPro"/>
</dbReference>
<evidence type="ECO:0000259" key="7">
    <source>
        <dbReference type="PROSITE" id="PS50045"/>
    </source>
</evidence>
<feature type="domain" description="Response regulatory" evidence="8">
    <location>
        <begin position="3"/>
        <end position="117"/>
    </location>
</feature>
<dbReference type="Gene3D" id="3.40.50.2300">
    <property type="match status" value="1"/>
</dbReference>
<dbReference type="AlphaFoldDB" id="A0A1X6ZPV1"/>
<dbReference type="PROSITE" id="PS50045">
    <property type="entry name" value="SIGMA54_INTERACT_4"/>
    <property type="match status" value="1"/>
</dbReference>
<proteinExistence type="predicted"/>
<dbReference type="SUPFAM" id="SSF46689">
    <property type="entry name" value="Homeodomain-like"/>
    <property type="match status" value="1"/>
</dbReference>
<evidence type="ECO:0000313" key="11">
    <source>
        <dbReference type="Proteomes" id="UP000193495"/>
    </source>
</evidence>
<evidence type="ECO:0000256" key="2">
    <source>
        <dbReference type="ARBA" id="ARBA00022840"/>
    </source>
</evidence>
<reference evidence="9 12" key="2">
    <citation type="submission" date="2018-03" db="EMBL/GenBank/DDBJ databases">
        <title>Genomic Encyclopedia of Archaeal and Bacterial Type Strains, Phase II (KMG-II): from individual species to whole genera.</title>
        <authorList>
            <person name="Goeker M."/>
        </authorList>
    </citation>
    <scope>NUCLEOTIDE SEQUENCE [LARGE SCALE GENOMIC DNA]</scope>
    <source>
        <strain evidence="9 12">DSM 29956</strain>
    </source>
</reference>
<keyword evidence="6" id="KW-0597">Phosphoprotein</keyword>
<protein>
    <submittedName>
        <fullName evidence="10">Alginate biosynthesis transcriptional regulatory protein AlgB</fullName>
    </submittedName>
    <submittedName>
        <fullName evidence="9">Two-component system C4-dicarboxylate transport response regulator DctD</fullName>
    </submittedName>
</protein>
<dbReference type="PANTHER" id="PTHR32071">
    <property type="entry name" value="TRANSCRIPTIONAL REGULATORY PROTEIN"/>
    <property type="match status" value="1"/>
</dbReference>
<keyword evidence="12" id="KW-1185">Reference proteome</keyword>
<sequence length="410" mass="44189">MGEVLVIEDEMVLARSIVSYLERRGFSADYAVDAASAKVQCEREAPRLVILDYKLNEDDGLALLDWFKANCPEAQVIMMTGHGDVDIAVRAMKAGARDFLVKPAPLSAVASIARGLMLDERMGGLDCFGADRIIGRSSAANALRRAVTRLARGSGPGPRPGVLVVGPPGSGKFLIAQALHETATGSSEGMTVLDCALESDEIHRCLADITGPSTLVLRGVSHLGMDAQSMLLRLLNRLDPPPSLIATTETYLAPSTGSGGILPQLLYSIQVGWIDVPSLSDRAADVLLIAEHVANRVARAAGQPRPKFTPAARVKLLEHEWTGNVAELVNCIERAMLEQTDGLIEGSHIRLIDQSAEDRFSVPTLKELELSAIRQALHCSKGNVSQAATMLGISRDTLRYRMRKFDLEAH</sequence>
<dbReference type="Gene3D" id="1.10.10.60">
    <property type="entry name" value="Homeodomain-like"/>
    <property type="match status" value="1"/>
</dbReference>
<dbReference type="EMBL" id="FWFY01000009">
    <property type="protein sequence ID" value="SLN58125.1"/>
    <property type="molecule type" value="Genomic_DNA"/>
</dbReference>
<feature type="domain" description="Sigma-54 factor interaction" evidence="7">
    <location>
        <begin position="133"/>
        <end position="337"/>
    </location>
</feature>
<evidence type="ECO:0000256" key="4">
    <source>
        <dbReference type="ARBA" id="ARBA00023015"/>
    </source>
</evidence>
<dbReference type="GO" id="GO:0000160">
    <property type="term" value="P:phosphorelay signal transduction system"/>
    <property type="evidence" value="ECO:0007669"/>
    <property type="project" value="UniProtKB-KW"/>
</dbReference>
<dbReference type="SUPFAM" id="SSF52172">
    <property type="entry name" value="CheY-like"/>
    <property type="match status" value="1"/>
</dbReference>
<dbReference type="Gene3D" id="1.10.8.60">
    <property type="match status" value="1"/>
</dbReference>
<dbReference type="SUPFAM" id="SSF52540">
    <property type="entry name" value="P-loop containing nucleoside triphosphate hydrolases"/>
    <property type="match status" value="1"/>
</dbReference>
<dbReference type="InterPro" id="IPR011006">
    <property type="entry name" value="CheY-like_superfamily"/>
</dbReference>
<dbReference type="InterPro" id="IPR002197">
    <property type="entry name" value="HTH_Fis"/>
</dbReference>
<dbReference type="InterPro" id="IPR001789">
    <property type="entry name" value="Sig_transdc_resp-reg_receiver"/>
</dbReference>
<dbReference type="Proteomes" id="UP000240624">
    <property type="component" value="Unassembled WGS sequence"/>
</dbReference>
<keyword evidence="4" id="KW-0805">Transcription regulation</keyword>
<dbReference type="OrthoDB" id="9154941at2"/>
<dbReference type="Pfam" id="PF14532">
    <property type="entry name" value="Sigma54_activ_2"/>
    <property type="match status" value="1"/>
</dbReference>
<dbReference type="InterPro" id="IPR058031">
    <property type="entry name" value="AAA_lid_NorR"/>
</dbReference>
<feature type="modified residue" description="4-aspartylphosphate" evidence="6">
    <location>
        <position position="52"/>
    </location>
</feature>
<evidence type="ECO:0000256" key="6">
    <source>
        <dbReference type="PROSITE-ProRule" id="PRU00169"/>
    </source>
</evidence>
<evidence type="ECO:0000313" key="9">
    <source>
        <dbReference type="EMBL" id="PSK84174.1"/>
    </source>
</evidence>
<keyword evidence="3" id="KW-0902">Two-component regulatory system</keyword>
<keyword evidence="2" id="KW-0067">ATP-binding</keyword>
<dbReference type="InterPro" id="IPR009057">
    <property type="entry name" value="Homeodomain-like_sf"/>
</dbReference>
<dbReference type="Pfam" id="PF00072">
    <property type="entry name" value="Response_reg"/>
    <property type="match status" value="1"/>
</dbReference>
<dbReference type="GO" id="GO:0005524">
    <property type="term" value="F:ATP binding"/>
    <property type="evidence" value="ECO:0007669"/>
    <property type="project" value="UniProtKB-KW"/>
</dbReference>
<evidence type="ECO:0000313" key="10">
    <source>
        <dbReference type="EMBL" id="SLN58125.1"/>
    </source>
</evidence>
<dbReference type="Gene3D" id="3.40.50.300">
    <property type="entry name" value="P-loop containing nucleotide triphosphate hydrolases"/>
    <property type="match status" value="1"/>
</dbReference>
<gene>
    <name evidence="10" type="primary">algB</name>
    <name evidence="9" type="ORF">CLV79_109150</name>
    <name evidence="10" type="ORF">LOS8367_02747</name>
</gene>
<dbReference type="InterPro" id="IPR002078">
    <property type="entry name" value="Sigma_54_int"/>
</dbReference>
<dbReference type="PRINTS" id="PR01590">
    <property type="entry name" value="HTHFIS"/>
</dbReference>
<dbReference type="RefSeq" id="WP_085897067.1">
    <property type="nucleotide sequence ID" value="NZ_FWFY01000009.1"/>
</dbReference>
<keyword evidence="5" id="KW-0804">Transcription</keyword>
<name>A0A1X6ZPV1_9RHOB</name>
<keyword evidence="1" id="KW-0547">Nucleotide-binding</keyword>
<dbReference type="InterPro" id="IPR027417">
    <property type="entry name" value="P-loop_NTPase"/>
</dbReference>
<dbReference type="EMBL" id="PYGB01000009">
    <property type="protein sequence ID" value="PSK84174.1"/>
    <property type="molecule type" value="Genomic_DNA"/>
</dbReference>
<dbReference type="Pfam" id="PF02954">
    <property type="entry name" value="HTH_8"/>
    <property type="match status" value="1"/>
</dbReference>
<evidence type="ECO:0000256" key="3">
    <source>
        <dbReference type="ARBA" id="ARBA00023012"/>
    </source>
</evidence>
<dbReference type="SMART" id="SM00448">
    <property type="entry name" value="REC"/>
    <property type="match status" value="1"/>
</dbReference>
<dbReference type="PANTHER" id="PTHR32071:SF57">
    <property type="entry name" value="C4-DICARBOXYLATE TRANSPORT TRANSCRIPTIONAL REGULATORY PROTEIN DCTD"/>
    <property type="match status" value="1"/>
</dbReference>
<evidence type="ECO:0000256" key="1">
    <source>
        <dbReference type="ARBA" id="ARBA00022741"/>
    </source>
</evidence>
<accession>A0A1X6ZPV1</accession>
<dbReference type="Proteomes" id="UP000193495">
    <property type="component" value="Unassembled WGS sequence"/>
</dbReference>
<reference evidence="10 11" key="1">
    <citation type="submission" date="2017-03" db="EMBL/GenBank/DDBJ databases">
        <authorList>
            <person name="Afonso C.L."/>
            <person name="Miller P.J."/>
            <person name="Scott M.A."/>
            <person name="Spackman E."/>
            <person name="Goraichik I."/>
            <person name="Dimitrov K.M."/>
            <person name="Suarez D.L."/>
            <person name="Swayne D.E."/>
        </authorList>
    </citation>
    <scope>NUCLEOTIDE SEQUENCE [LARGE SCALE GENOMIC DNA]</scope>
    <source>
        <strain evidence="10 11">CECT 8367</strain>
    </source>
</reference>
<dbReference type="Pfam" id="PF25601">
    <property type="entry name" value="AAA_lid_14"/>
    <property type="match status" value="1"/>
</dbReference>
<evidence type="ECO:0000259" key="8">
    <source>
        <dbReference type="PROSITE" id="PS50110"/>
    </source>
</evidence>